<name>A0AAD9A5N4_9PEZI</name>
<reference evidence="1" key="1">
    <citation type="submission" date="2023-01" db="EMBL/GenBank/DDBJ databases">
        <title>Colletotrichum chrysophilum M932 genome sequence.</title>
        <authorList>
            <person name="Baroncelli R."/>
        </authorList>
    </citation>
    <scope>NUCLEOTIDE SEQUENCE</scope>
    <source>
        <strain evidence="1">M932</strain>
    </source>
</reference>
<evidence type="ECO:0000313" key="1">
    <source>
        <dbReference type="EMBL" id="KAK1841557.1"/>
    </source>
</evidence>
<dbReference type="Proteomes" id="UP001243330">
    <property type="component" value="Unassembled WGS sequence"/>
</dbReference>
<evidence type="ECO:0000313" key="2">
    <source>
        <dbReference type="Proteomes" id="UP001243330"/>
    </source>
</evidence>
<dbReference type="AlphaFoldDB" id="A0AAD9A5N4"/>
<protein>
    <submittedName>
        <fullName evidence="1">Uncharacterized protein</fullName>
    </submittedName>
</protein>
<dbReference type="EMBL" id="JAQOWY010000473">
    <property type="protein sequence ID" value="KAK1841557.1"/>
    <property type="molecule type" value="Genomic_DNA"/>
</dbReference>
<comment type="caution">
    <text evidence="1">The sequence shown here is derived from an EMBL/GenBank/DDBJ whole genome shotgun (WGS) entry which is preliminary data.</text>
</comment>
<keyword evidence="2" id="KW-1185">Reference proteome</keyword>
<sequence length="169" mass="18785">MWLSWMPRNSKLDCSRCNFYPQQLAQGGYLQIQQSLSLLWANSHHPYQANDRDLSERPVLSILTTMQPSSLLLFAAHAISVFAAGADRPATADEIWTVLGELNREAQFSPIIARSNFGARACTYGGWNECVKAEGWSCVMDCASESQRSYGCISKCSERPLEVCPKLGC</sequence>
<accession>A0AAD9A5N4</accession>
<organism evidence="1 2">
    <name type="scientific">Colletotrichum chrysophilum</name>
    <dbReference type="NCBI Taxonomy" id="1836956"/>
    <lineage>
        <taxon>Eukaryota</taxon>
        <taxon>Fungi</taxon>
        <taxon>Dikarya</taxon>
        <taxon>Ascomycota</taxon>
        <taxon>Pezizomycotina</taxon>
        <taxon>Sordariomycetes</taxon>
        <taxon>Hypocreomycetidae</taxon>
        <taxon>Glomerellales</taxon>
        <taxon>Glomerellaceae</taxon>
        <taxon>Colletotrichum</taxon>
        <taxon>Colletotrichum gloeosporioides species complex</taxon>
    </lineage>
</organism>
<gene>
    <name evidence="1" type="ORF">CCHR01_15821</name>
</gene>
<proteinExistence type="predicted"/>